<name>A0ABM0N136_SACKO</name>
<protein>
    <submittedName>
        <fullName evidence="4">Carbohydrate sulfotransferase 1-like</fullName>
    </submittedName>
</protein>
<dbReference type="InterPro" id="IPR051135">
    <property type="entry name" value="Gal/GlcNAc/GalNAc_ST"/>
</dbReference>
<feature type="domain" description="Sulfotransferase" evidence="2">
    <location>
        <begin position="86"/>
        <end position="333"/>
    </location>
</feature>
<feature type="signal peptide" evidence="1">
    <location>
        <begin position="1"/>
        <end position="24"/>
    </location>
</feature>
<keyword evidence="3" id="KW-1185">Reference proteome</keyword>
<evidence type="ECO:0000259" key="2">
    <source>
        <dbReference type="Pfam" id="PF00685"/>
    </source>
</evidence>
<sequence>MRRPSSIKLFFYMCALLALSYVFSSTSPASDVADGMGREWNVTPIEEIEAKLSTETEITRKKNNVRYLPPRATGNERRTISTQNGTRVLIVSRFRTGSTITERFLSRNPDFFGVHEPGGMLQRALKKHILQDSYDKLSDIREDLLDFMHDIYNCNFTGHPYFIDSLNNIWYYVLRSYLTYLPRPNITNEAVTGICKSKPHKVIKVCRLYSILEAERLVTEDNVKIIFIVRDPRGMAPSRMKFTKLFTPEENFYEVEHREFKLHSKMEDLMLDYCNWLKLNHLAISELPDWLKDRYLIIRYEDMERQLRQTLQIIYNFVGVQFRNDVMRSVLQEVEEFEVFEKGNNGERWRNKLKIEEVLRVQELCSSKLFADFGYKLVNNQLELIDTKTSLVNDLPAY</sequence>
<dbReference type="Gene3D" id="3.40.50.300">
    <property type="entry name" value="P-loop containing nucleotide triphosphate hydrolases"/>
    <property type="match status" value="1"/>
</dbReference>
<dbReference type="GeneID" id="102800871"/>
<organism evidence="3 4">
    <name type="scientific">Saccoglossus kowalevskii</name>
    <name type="common">Acorn worm</name>
    <dbReference type="NCBI Taxonomy" id="10224"/>
    <lineage>
        <taxon>Eukaryota</taxon>
        <taxon>Metazoa</taxon>
        <taxon>Hemichordata</taxon>
        <taxon>Enteropneusta</taxon>
        <taxon>Harrimaniidae</taxon>
        <taxon>Saccoglossus</taxon>
    </lineage>
</organism>
<keyword evidence="1" id="KW-0732">Signal</keyword>
<dbReference type="InterPro" id="IPR000863">
    <property type="entry name" value="Sulfotransferase_dom"/>
</dbReference>
<feature type="chain" id="PRO_5045743626" evidence="1">
    <location>
        <begin position="25"/>
        <end position="398"/>
    </location>
</feature>
<dbReference type="InterPro" id="IPR027417">
    <property type="entry name" value="P-loop_NTPase"/>
</dbReference>
<dbReference type="RefSeq" id="XP_006825977.1">
    <property type="nucleotide sequence ID" value="XM_006825914.1"/>
</dbReference>
<reference evidence="4" key="1">
    <citation type="submission" date="2025-08" db="UniProtKB">
        <authorList>
            <consortium name="RefSeq"/>
        </authorList>
    </citation>
    <scope>IDENTIFICATION</scope>
    <source>
        <tissue evidence="4">Testes</tissue>
    </source>
</reference>
<evidence type="ECO:0000313" key="3">
    <source>
        <dbReference type="Proteomes" id="UP000694865"/>
    </source>
</evidence>
<dbReference type="SUPFAM" id="SSF52540">
    <property type="entry name" value="P-loop containing nucleoside triphosphate hydrolases"/>
    <property type="match status" value="1"/>
</dbReference>
<dbReference type="PANTHER" id="PTHR10704">
    <property type="entry name" value="CARBOHYDRATE SULFOTRANSFERASE"/>
    <property type="match status" value="1"/>
</dbReference>
<dbReference type="PANTHER" id="PTHR10704:SF44">
    <property type="entry name" value="LD35051P-RELATED"/>
    <property type="match status" value="1"/>
</dbReference>
<dbReference type="Pfam" id="PF00685">
    <property type="entry name" value="Sulfotransfer_1"/>
    <property type="match status" value="1"/>
</dbReference>
<dbReference type="Proteomes" id="UP000694865">
    <property type="component" value="Unplaced"/>
</dbReference>
<evidence type="ECO:0000256" key="1">
    <source>
        <dbReference type="SAM" id="SignalP"/>
    </source>
</evidence>
<proteinExistence type="predicted"/>
<gene>
    <name evidence="4" type="primary">LOC102800871</name>
</gene>
<accession>A0ABM0N136</accession>
<evidence type="ECO:0000313" key="4">
    <source>
        <dbReference type="RefSeq" id="XP_006825977.1"/>
    </source>
</evidence>